<feature type="transmembrane region" description="Helical" evidence="6">
    <location>
        <begin position="293"/>
        <end position="313"/>
    </location>
</feature>
<feature type="transmembrane region" description="Helical" evidence="6">
    <location>
        <begin position="220"/>
        <end position="242"/>
    </location>
</feature>
<evidence type="ECO:0000313" key="8">
    <source>
        <dbReference type="EMBL" id="EPT00458.1"/>
    </source>
</evidence>
<evidence type="ECO:0000256" key="5">
    <source>
        <dbReference type="ARBA" id="ARBA00023136"/>
    </source>
</evidence>
<dbReference type="SUPFAM" id="SSF103473">
    <property type="entry name" value="MFS general substrate transporter"/>
    <property type="match status" value="1"/>
</dbReference>
<dbReference type="GO" id="GO:0016020">
    <property type="term" value="C:membrane"/>
    <property type="evidence" value="ECO:0007669"/>
    <property type="project" value="UniProtKB-SubCell"/>
</dbReference>
<evidence type="ECO:0000256" key="1">
    <source>
        <dbReference type="ARBA" id="ARBA00004141"/>
    </source>
</evidence>
<keyword evidence="2" id="KW-0813">Transport</keyword>
<proteinExistence type="predicted"/>
<comment type="subcellular location">
    <subcellularLocation>
        <location evidence="1">Membrane</location>
        <topology evidence="1">Multi-pass membrane protein</topology>
    </subcellularLocation>
</comment>
<dbReference type="InterPro" id="IPR036259">
    <property type="entry name" value="MFS_trans_sf"/>
</dbReference>
<feature type="transmembrane region" description="Helical" evidence="6">
    <location>
        <begin position="360"/>
        <end position="377"/>
    </location>
</feature>
<feature type="transmembrane region" description="Helical" evidence="6">
    <location>
        <begin position="448"/>
        <end position="469"/>
    </location>
</feature>
<dbReference type="PROSITE" id="PS50850">
    <property type="entry name" value="MFS"/>
    <property type="match status" value="1"/>
</dbReference>
<dbReference type="STRING" id="743788.S8E719"/>
<keyword evidence="9" id="KW-1185">Reference proteome</keyword>
<feature type="transmembrane region" description="Helical" evidence="6">
    <location>
        <begin position="187"/>
        <end position="208"/>
    </location>
</feature>
<evidence type="ECO:0000256" key="2">
    <source>
        <dbReference type="ARBA" id="ARBA00022448"/>
    </source>
</evidence>
<feature type="transmembrane region" description="Helical" evidence="6">
    <location>
        <begin position="325"/>
        <end position="348"/>
    </location>
</feature>
<reference evidence="8 9" key="1">
    <citation type="journal article" date="2012" name="Science">
        <title>The Paleozoic origin of enzymatic lignin decomposition reconstructed from 31 fungal genomes.</title>
        <authorList>
            <person name="Floudas D."/>
            <person name="Binder M."/>
            <person name="Riley R."/>
            <person name="Barry K."/>
            <person name="Blanchette R.A."/>
            <person name="Henrissat B."/>
            <person name="Martinez A.T."/>
            <person name="Otillar R."/>
            <person name="Spatafora J.W."/>
            <person name="Yadav J.S."/>
            <person name="Aerts A."/>
            <person name="Benoit I."/>
            <person name="Boyd A."/>
            <person name="Carlson A."/>
            <person name="Copeland A."/>
            <person name="Coutinho P.M."/>
            <person name="de Vries R.P."/>
            <person name="Ferreira P."/>
            <person name="Findley K."/>
            <person name="Foster B."/>
            <person name="Gaskell J."/>
            <person name="Glotzer D."/>
            <person name="Gorecki P."/>
            <person name="Heitman J."/>
            <person name="Hesse C."/>
            <person name="Hori C."/>
            <person name="Igarashi K."/>
            <person name="Jurgens J.A."/>
            <person name="Kallen N."/>
            <person name="Kersten P."/>
            <person name="Kohler A."/>
            <person name="Kuees U."/>
            <person name="Kumar T.K.A."/>
            <person name="Kuo A."/>
            <person name="LaButti K."/>
            <person name="Larrondo L.F."/>
            <person name="Lindquist E."/>
            <person name="Ling A."/>
            <person name="Lombard V."/>
            <person name="Lucas S."/>
            <person name="Lundell T."/>
            <person name="Martin R."/>
            <person name="McLaughlin D.J."/>
            <person name="Morgenstern I."/>
            <person name="Morin E."/>
            <person name="Murat C."/>
            <person name="Nagy L.G."/>
            <person name="Nolan M."/>
            <person name="Ohm R.A."/>
            <person name="Patyshakuliyeva A."/>
            <person name="Rokas A."/>
            <person name="Ruiz-Duenas F.J."/>
            <person name="Sabat G."/>
            <person name="Salamov A."/>
            <person name="Samejima M."/>
            <person name="Schmutz J."/>
            <person name="Slot J.C."/>
            <person name="St John F."/>
            <person name="Stenlid J."/>
            <person name="Sun H."/>
            <person name="Sun S."/>
            <person name="Syed K."/>
            <person name="Tsang A."/>
            <person name="Wiebenga A."/>
            <person name="Young D."/>
            <person name="Pisabarro A."/>
            <person name="Eastwood D.C."/>
            <person name="Martin F."/>
            <person name="Cullen D."/>
            <person name="Grigoriev I.V."/>
            <person name="Hibbett D.S."/>
        </authorList>
    </citation>
    <scope>NUCLEOTIDE SEQUENCE</scope>
    <source>
        <strain evidence="9">FP-58527</strain>
    </source>
</reference>
<name>S8E719_FOMSC</name>
<feature type="domain" description="Major facilitator superfamily (MFS) profile" evidence="7">
    <location>
        <begin position="59"/>
        <end position="474"/>
    </location>
</feature>
<dbReference type="AlphaFoldDB" id="S8E719"/>
<dbReference type="Proteomes" id="UP000015241">
    <property type="component" value="Unassembled WGS sequence"/>
</dbReference>
<accession>S8E719</accession>
<evidence type="ECO:0000259" key="7">
    <source>
        <dbReference type="PROSITE" id="PS50850"/>
    </source>
</evidence>
<dbReference type="Gene3D" id="1.20.1250.20">
    <property type="entry name" value="MFS general substrate transporter like domains"/>
    <property type="match status" value="2"/>
</dbReference>
<protein>
    <recommendedName>
        <fullName evidence="7">Major facilitator superfamily (MFS) profile domain-containing protein</fullName>
    </recommendedName>
</protein>
<evidence type="ECO:0000256" key="4">
    <source>
        <dbReference type="ARBA" id="ARBA00022989"/>
    </source>
</evidence>
<dbReference type="eggNOG" id="KOG2533">
    <property type="taxonomic scope" value="Eukaryota"/>
</dbReference>
<feature type="transmembrane region" description="Helical" evidence="6">
    <location>
        <begin position="416"/>
        <end position="436"/>
    </location>
</feature>
<keyword evidence="4 6" id="KW-1133">Transmembrane helix</keyword>
<dbReference type="HOGENOM" id="CLU_001265_0_6_1"/>
<dbReference type="InParanoid" id="S8E719"/>
<dbReference type="GO" id="GO:0022857">
    <property type="term" value="F:transmembrane transporter activity"/>
    <property type="evidence" value="ECO:0007669"/>
    <property type="project" value="InterPro"/>
</dbReference>
<dbReference type="EMBL" id="KE504149">
    <property type="protein sequence ID" value="EPT00458.1"/>
    <property type="molecule type" value="Genomic_DNA"/>
</dbReference>
<sequence>MAAINTSTPAKADFDEKVHCVIGQPVPDASVGDGDGDLLSADARPQAEQRLVRQLDLRLMPTIIIIFIMNYIDRSAVSSARLQGLTQDLHLSQIQYSTVLAVLCASYVPAQIPSNMILNRISRPSYYIPACVILWGLASALTGVTHNYAGIVLCRIAIGFPEAAFYPGAMYLLSRWYTRKELAFRSAVIYGGLLISNAFGNLMAAGILSGMQGKRGIAAWRWLFFIEGSVSIAIGILAIFILPDYPHNTRWLTPAELRLAQVRLAEDAGEADEDGAHETAWTGLMQALKDPKVAVFSIMNCSQLLGLGFINFFPTISATLGFSTTVSLLLCAPPWIYATIICAVNAWSADRTGERFFHHCWPWWGVLIAYIIGASTTSIGARYFAMFLMAAGYSGFALTAVWVANAIPRPPAKRSAAIGIVNGIGNIGNLISSYTWQSQWGPDYHPSMYIGIACLSFSTILAFVIRCMLIQQNKQLERDESEDLKGAKWERIEEAARLEGLTFEQALERRRGFRYLY</sequence>
<dbReference type="FunFam" id="1.20.1250.20:FF:000013">
    <property type="entry name" value="MFS general substrate transporter"/>
    <property type="match status" value="1"/>
</dbReference>
<dbReference type="PANTHER" id="PTHR43791:SF6">
    <property type="entry name" value="TRANSPORTER, PUTATIVE (AFU_ORTHOLOGUE AFUA_1G16690)-RELATED"/>
    <property type="match status" value="1"/>
</dbReference>
<organism evidence="8 9">
    <name type="scientific">Fomitopsis schrenkii</name>
    <name type="common">Brown rot fungus</name>
    <dbReference type="NCBI Taxonomy" id="2126942"/>
    <lineage>
        <taxon>Eukaryota</taxon>
        <taxon>Fungi</taxon>
        <taxon>Dikarya</taxon>
        <taxon>Basidiomycota</taxon>
        <taxon>Agaricomycotina</taxon>
        <taxon>Agaricomycetes</taxon>
        <taxon>Polyporales</taxon>
        <taxon>Fomitopsis</taxon>
    </lineage>
</organism>
<gene>
    <name evidence="8" type="ORF">FOMPIDRAFT_1030504</name>
</gene>
<dbReference type="InterPro" id="IPR020846">
    <property type="entry name" value="MFS_dom"/>
</dbReference>
<feature type="transmembrane region" description="Helical" evidence="6">
    <location>
        <begin position="383"/>
        <end position="404"/>
    </location>
</feature>
<dbReference type="PANTHER" id="PTHR43791">
    <property type="entry name" value="PERMEASE-RELATED"/>
    <property type="match status" value="1"/>
</dbReference>
<dbReference type="InterPro" id="IPR011701">
    <property type="entry name" value="MFS"/>
</dbReference>
<keyword evidence="5 6" id="KW-0472">Membrane</keyword>
<keyword evidence="3 6" id="KW-0812">Transmembrane</keyword>
<evidence type="ECO:0000256" key="3">
    <source>
        <dbReference type="ARBA" id="ARBA00022692"/>
    </source>
</evidence>
<feature type="transmembrane region" description="Helical" evidence="6">
    <location>
        <begin position="148"/>
        <end position="166"/>
    </location>
</feature>
<evidence type="ECO:0000256" key="6">
    <source>
        <dbReference type="SAM" id="Phobius"/>
    </source>
</evidence>
<evidence type="ECO:0000313" key="9">
    <source>
        <dbReference type="Proteomes" id="UP000015241"/>
    </source>
</evidence>
<feature type="transmembrane region" description="Helical" evidence="6">
    <location>
        <begin position="124"/>
        <end position="142"/>
    </location>
</feature>
<dbReference type="OrthoDB" id="2985014at2759"/>
<dbReference type="FunFam" id="1.20.1250.20:FF:000057">
    <property type="entry name" value="MFS general substrate transporter"/>
    <property type="match status" value="1"/>
</dbReference>
<dbReference type="Pfam" id="PF07690">
    <property type="entry name" value="MFS_1"/>
    <property type="match status" value="1"/>
</dbReference>